<gene>
    <name evidence="2" type="ORF">CAP_2310</name>
</gene>
<dbReference type="RefSeq" id="WP_044240744.1">
    <property type="nucleotide sequence ID" value="NZ_ASRX01000018.1"/>
</dbReference>
<dbReference type="EMBL" id="ASRX01000018">
    <property type="protein sequence ID" value="EYF06120.1"/>
    <property type="molecule type" value="Genomic_DNA"/>
</dbReference>
<dbReference type="AlphaFoldDB" id="A0A017TBC8"/>
<dbReference type="eggNOG" id="ENOG5030VG1">
    <property type="taxonomic scope" value="Bacteria"/>
</dbReference>
<feature type="compositionally biased region" description="Low complexity" evidence="1">
    <location>
        <begin position="35"/>
        <end position="47"/>
    </location>
</feature>
<comment type="caution">
    <text evidence="2">The sequence shown here is derived from an EMBL/GenBank/DDBJ whole genome shotgun (WGS) entry which is preliminary data.</text>
</comment>
<dbReference type="OrthoDB" id="5381577at2"/>
<evidence type="ECO:0000256" key="1">
    <source>
        <dbReference type="SAM" id="MobiDB-lite"/>
    </source>
</evidence>
<evidence type="ECO:0000313" key="3">
    <source>
        <dbReference type="Proteomes" id="UP000019678"/>
    </source>
</evidence>
<protein>
    <recommendedName>
        <fullName evidence="4">Lipase modulator</fullName>
    </recommendedName>
</protein>
<keyword evidence="3" id="KW-1185">Reference proteome</keyword>
<evidence type="ECO:0000313" key="2">
    <source>
        <dbReference type="EMBL" id="EYF06120.1"/>
    </source>
</evidence>
<feature type="region of interest" description="Disordered" evidence="1">
    <location>
        <begin position="31"/>
        <end position="72"/>
    </location>
</feature>
<dbReference type="SUPFAM" id="SSF158855">
    <property type="entry name" value="Lipase chaperone-like"/>
    <property type="match status" value="1"/>
</dbReference>
<feature type="compositionally biased region" description="Low complexity" evidence="1">
    <location>
        <begin position="54"/>
        <end position="65"/>
    </location>
</feature>
<organism evidence="2 3">
    <name type="scientific">Chondromyces apiculatus DSM 436</name>
    <dbReference type="NCBI Taxonomy" id="1192034"/>
    <lineage>
        <taxon>Bacteria</taxon>
        <taxon>Pseudomonadati</taxon>
        <taxon>Myxococcota</taxon>
        <taxon>Polyangia</taxon>
        <taxon>Polyangiales</taxon>
        <taxon>Polyangiaceae</taxon>
        <taxon>Chondromyces</taxon>
    </lineage>
</organism>
<sequence length="348" mass="38514">MGTWNRKVVGGAAAGLLALGVALSLLSRSPRADTPAAGASPGASAGPGQEGTSAARAPGGAAGERPGQGHEALASAMRDKYGARLSHPSIQMHMLENLMRYFQERSPGTWREELLAFLRVNFPERYAELAALLDQRVAYETWIRENEPSMQGLSAEERREALWEKRKELFGEERAKSLWAPELKHQEMRDRLAAIDADEQAGFQEKLSAYEQALKDTHGEKADANLARHQQEAMNQFLDLPSIQEDLGAMSAAERAAALRSLREGMGLDAEALGRWDALDQARDSRWDVGQRYQAERDALAAKNSGNALEVALRRLRERTFGEEAEVIASEEASGFFRFKQPRKWGRN</sequence>
<accession>A0A017TBC8</accession>
<dbReference type="Proteomes" id="UP000019678">
    <property type="component" value="Unassembled WGS sequence"/>
</dbReference>
<dbReference type="STRING" id="1192034.CAP_2310"/>
<evidence type="ECO:0008006" key="4">
    <source>
        <dbReference type="Google" id="ProtNLM"/>
    </source>
</evidence>
<proteinExistence type="predicted"/>
<name>A0A017TBC8_9BACT</name>
<reference evidence="2 3" key="1">
    <citation type="submission" date="2013-05" db="EMBL/GenBank/DDBJ databases">
        <title>Genome assembly of Chondromyces apiculatus DSM 436.</title>
        <authorList>
            <person name="Sharma G."/>
            <person name="Khatri I."/>
            <person name="Kaur C."/>
            <person name="Mayilraj S."/>
            <person name="Subramanian S."/>
        </authorList>
    </citation>
    <scope>NUCLEOTIDE SEQUENCE [LARGE SCALE GENOMIC DNA]</scope>
    <source>
        <strain evidence="2 3">DSM 436</strain>
    </source>
</reference>